<gene>
    <name evidence="4" type="ORF">OKIOD_LOCUS9371</name>
</gene>
<feature type="region of interest" description="Disordered" evidence="3">
    <location>
        <begin position="1"/>
        <end position="23"/>
    </location>
</feature>
<dbReference type="Gene3D" id="1.20.5.170">
    <property type="match status" value="2"/>
</dbReference>
<sequence length="285" mass="32651">MESIKHKMDTMVKEKEAATEKANSLEAEAQEYEKTAAKFEKEVSEIQRKIAKVEDDLDITISVTKDTAEKLELADKEAVDAELQAGALKRRLALLEEETMRNKERLQENIEKCKSIEASGQENEDARKAGEARSFAAEESLEQMETQLEEANEVAKISNQKFEDASRKLKVVEGDLERVIERAEEFETKARELETQIREMEAKVKETEAITIKNGEEEEKFENKIAHLQEEFKSQDTRAEFAERSVDKLESSIDGLLESLMNEKLNYRSISEKLDKTLNDMMSMS</sequence>
<comment type="similarity">
    <text evidence="1">Belongs to the tropomyosin family.</text>
</comment>
<dbReference type="PRINTS" id="PR00194">
    <property type="entry name" value="TROPOMYOSIN"/>
</dbReference>
<organism evidence="4 5">
    <name type="scientific">Oikopleura dioica</name>
    <name type="common">Tunicate</name>
    <dbReference type="NCBI Taxonomy" id="34765"/>
    <lineage>
        <taxon>Eukaryota</taxon>
        <taxon>Metazoa</taxon>
        <taxon>Chordata</taxon>
        <taxon>Tunicata</taxon>
        <taxon>Appendicularia</taxon>
        <taxon>Copelata</taxon>
        <taxon>Oikopleuridae</taxon>
        <taxon>Oikopleura</taxon>
    </lineage>
</organism>
<proteinExistence type="inferred from homology"/>
<dbReference type="Gene3D" id="1.20.5.340">
    <property type="match status" value="1"/>
</dbReference>
<evidence type="ECO:0000256" key="3">
    <source>
        <dbReference type="SAM" id="MobiDB-lite"/>
    </source>
</evidence>
<dbReference type="Proteomes" id="UP001158576">
    <property type="component" value="Chromosome 1"/>
</dbReference>
<protein>
    <submittedName>
        <fullName evidence="4">Oidioi.mRNA.OKI2018_I69.chr1.g606.t1.cds</fullName>
    </submittedName>
</protein>
<feature type="region of interest" description="Disordered" evidence="3">
    <location>
        <begin position="117"/>
        <end position="137"/>
    </location>
</feature>
<dbReference type="Pfam" id="PF00261">
    <property type="entry name" value="Tropomyosin"/>
    <property type="match status" value="1"/>
</dbReference>
<accession>A0ABN7SQE1</accession>
<keyword evidence="2" id="KW-0175">Coiled coil</keyword>
<evidence type="ECO:0000313" key="4">
    <source>
        <dbReference type="EMBL" id="CAG5103082.1"/>
    </source>
</evidence>
<feature type="compositionally biased region" description="Basic and acidic residues" evidence="3">
    <location>
        <begin position="1"/>
        <end position="19"/>
    </location>
</feature>
<evidence type="ECO:0000313" key="5">
    <source>
        <dbReference type="Proteomes" id="UP001158576"/>
    </source>
</evidence>
<keyword evidence="5" id="KW-1185">Reference proteome</keyword>
<reference evidence="4 5" key="1">
    <citation type="submission" date="2021-04" db="EMBL/GenBank/DDBJ databases">
        <authorList>
            <person name="Bliznina A."/>
        </authorList>
    </citation>
    <scope>NUCLEOTIDE SEQUENCE [LARGE SCALE GENOMIC DNA]</scope>
</reference>
<dbReference type="InterPro" id="IPR000533">
    <property type="entry name" value="Tropomyosin"/>
</dbReference>
<dbReference type="SUPFAM" id="SSF57997">
    <property type="entry name" value="Tropomyosin"/>
    <property type="match status" value="1"/>
</dbReference>
<name>A0ABN7SQE1_OIKDI</name>
<dbReference type="EMBL" id="OU015566">
    <property type="protein sequence ID" value="CAG5103082.1"/>
    <property type="molecule type" value="Genomic_DNA"/>
</dbReference>
<evidence type="ECO:0000256" key="2">
    <source>
        <dbReference type="ARBA" id="ARBA00023054"/>
    </source>
</evidence>
<dbReference type="PANTHER" id="PTHR19269">
    <property type="entry name" value="TROPOMYOSIN"/>
    <property type="match status" value="1"/>
</dbReference>
<evidence type="ECO:0000256" key="1">
    <source>
        <dbReference type="ARBA" id="ARBA00009036"/>
    </source>
</evidence>